<dbReference type="SMART" id="SM00530">
    <property type="entry name" value="HTH_XRE"/>
    <property type="match status" value="1"/>
</dbReference>
<dbReference type="Pfam" id="PF01381">
    <property type="entry name" value="HTH_3"/>
    <property type="match status" value="1"/>
</dbReference>
<dbReference type="InterPro" id="IPR001387">
    <property type="entry name" value="Cro/C1-type_HTH"/>
</dbReference>
<accession>A0A6N8U8R1</accession>
<keyword evidence="1" id="KW-0238">DNA-binding</keyword>
<dbReference type="CDD" id="cd00093">
    <property type="entry name" value="HTH_XRE"/>
    <property type="match status" value="1"/>
</dbReference>
<dbReference type="PANTHER" id="PTHR46558">
    <property type="entry name" value="TRACRIPTIONAL REGULATORY PROTEIN-RELATED-RELATED"/>
    <property type="match status" value="1"/>
</dbReference>
<evidence type="ECO:0000256" key="1">
    <source>
        <dbReference type="ARBA" id="ARBA00023125"/>
    </source>
</evidence>
<dbReference type="Proteomes" id="UP000434036">
    <property type="component" value="Unassembled WGS sequence"/>
</dbReference>
<dbReference type="SUPFAM" id="SSF47413">
    <property type="entry name" value="lambda repressor-like DNA-binding domains"/>
    <property type="match status" value="1"/>
</dbReference>
<name>A0A6N8U8R1_9FIRM</name>
<comment type="caution">
    <text evidence="3">The sequence shown here is derived from an EMBL/GenBank/DDBJ whole genome shotgun (WGS) entry which is preliminary data.</text>
</comment>
<gene>
    <name evidence="3" type="ORF">GSF08_04030</name>
</gene>
<protein>
    <submittedName>
        <fullName evidence="3">Helix-turn-helix domain-containing protein</fullName>
    </submittedName>
</protein>
<keyword evidence="4" id="KW-1185">Reference proteome</keyword>
<proteinExistence type="predicted"/>
<evidence type="ECO:0000259" key="2">
    <source>
        <dbReference type="PROSITE" id="PS50943"/>
    </source>
</evidence>
<dbReference type="Gene3D" id="1.10.260.40">
    <property type="entry name" value="lambda repressor-like DNA-binding domains"/>
    <property type="match status" value="1"/>
</dbReference>
<dbReference type="PROSITE" id="PS50943">
    <property type="entry name" value="HTH_CROC1"/>
    <property type="match status" value="1"/>
</dbReference>
<dbReference type="EMBL" id="WUUQ01000001">
    <property type="protein sequence ID" value="MXQ73103.1"/>
    <property type="molecule type" value="Genomic_DNA"/>
</dbReference>
<dbReference type="AlphaFoldDB" id="A0A6N8U8R1"/>
<dbReference type="InterPro" id="IPR010982">
    <property type="entry name" value="Lambda_DNA-bd_dom_sf"/>
</dbReference>
<evidence type="ECO:0000313" key="4">
    <source>
        <dbReference type="Proteomes" id="UP000434036"/>
    </source>
</evidence>
<dbReference type="GO" id="GO:0003677">
    <property type="term" value="F:DNA binding"/>
    <property type="evidence" value="ECO:0007669"/>
    <property type="project" value="UniProtKB-KW"/>
</dbReference>
<sequence>MKFEENLRELRKQNGLSQEELAEKLNVSRQAVSKWENGVSQTKGY</sequence>
<reference evidence="3 4" key="2">
    <citation type="submission" date="2020-01" db="EMBL/GenBank/DDBJ databases">
        <title>Clostridiaceae sp. nov. isolated from the gut of human by culturomics.</title>
        <authorList>
            <person name="Chang Y."/>
        </authorList>
    </citation>
    <scope>NUCLEOTIDE SEQUENCE [LARGE SCALE GENOMIC DNA]</scope>
    <source>
        <strain evidence="3 4">DONG20-135</strain>
    </source>
</reference>
<feature type="domain" description="HTH cro/C1-type" evidence="2">
    <location>
        <begin position="7"/>
        <end position="38"/>
    </location>
</feature>
<evidence type="ECO:0000313" key="3">
    <source>
        <dbReference type="EMBL" id="MXQ73103.1"/>
    </source>
</evidence>
<dbReference type="PANTHER" id="PTHR46558:SF13">
    <property type="entry name" value="HTH-TYPE TRANSCRIPTIONAL REGULATOR IMMR"/>
    <property type="match status" value="1"/>
</dbReference>
<dbReference type="RefSeq" id="WP_160624525.1">
    <property type="nucleotide sequence ID" value="NZ_WUUQ01000001.1"/>
</dbReference>
<organism evidence="3 4">
    <name type="scientific">Copranaerobaculum intestinale</name>
    <dbReference type="NCBI Taxonomy" id="2692629"/>
    <lineage>
        <taxon>Bacteria</taxon>
        <taxon>Bacillati</taxon>
        <taxon>Bacillota</taxon>
        <taxon>Erysipelotrichia</taxon>
        <taxon>Erysipelotrichales</taxon>
        <taxon>Erysipelotrichaceae</taxon>
        <taxon>Copranaerobaculum</taxon>
    </lineage>
</organism>
<reference evidence="3 4" key="1">
    <citation type="submission" date="2019-12" db="EMBL/GenBank/DDBJ databases">
        <authorList>
            <person name="Yang R."/>
        </authorList>
    </citation>
    <scope>NUCLEOTIDE SEQUENCE [LARGE SCALE GENOMIC DNA]</scope>
    <source>
        <strain evidence="3 4">DONG20-135</strain>
    </source>
</reference>